<evidence type="ECO:0000256" key="11">
    <source>
        <dbReference type="ARBA" id="ARBA00022842"/>
    </source>
</evidence>
<evidence type="ECO:0000256" key="2">
    <source>
        <dbReference type="ARBA" id="ARBA00004651"/>
    </source>
</evidence>
<keyword evidence="13 19" id="KW-0472">Membrane</keyword>
<protein>
    <recommendedName>
        <fullName evidence="6 19">Adenosylcobinamide-GDP ribazoletransferase</fullName>
        <ecNumber evidence="5 19">2.7.8.26</ecNumber>
    </recommendedName>
    <alternativeName>
        <fullName evidence="16 19">Cobalamin synthase</fullName>
    </alternativeName>
    <alternativeName>
        <fullName evidence="15 19">Cobalamin-5'-phosphate synthase</fullName>
    </alternativeName>
</protein>
<comment type="similarity">
    <text evidence="4 19">Belongs to the CobS family.</text>
</comment>
<dbReference type="EC" id="2.7.8.26" evidence="5 19"/>
<dbReference type="GO" id="GO:0005886">
    <property type="term" value="C:plasma membrane"/>
    <property type="evidence" value="ECO:0007669"/>
    <property type="project" value="UniProtKB-SubCell"/>
</dbReference>
<evidence type="ECO:0000256" key="6">
    <source>
        <dbReference type="ARBA" id="ARBA00015850"/>
    </source>
</evidence>
<comment type="catalytic activity">
    <reaction evidence="18 19">
        <text>alpha-ribazole 5'-phosphate + adenosylcob(III)inamide-GDP = adenosylcob(III)alamin 5'-phosphate + GMP + H(+)</text>
        <dbReference type="Rhea" id="RHEA:23560"/>
        <dbReference type="ChEBI" id="CHEBI:15378"/>
        <dbReference type="ChEBI" id="CHEBI:57918"/>
        <dbReference type="ChEBI" id="CHEBI:58115"/>
        <dbReference type="ChEBI" id="CHEBI:60487"/>
        <dbReference type="ChEBI" id="CHEBI:60493"/>
        <dbReference type="EC" id="2.7.8.26"/>
    </reaction>
</comment>
<keyword evidence="21" id="KW-1185">Reference proteome</keyword>
<gene>
    <name evidence="19" type="primary">cobS</name>
    <name evidence="20" type="ORF">PHILAsVB114_00530</name>
</gene>
<dbReference type="KEGG" id="plim:PHILAsVB114_00530"/>
<feature type="transmembrane region" description="Helical" evidence="19">
    <location>
        <begin position="105"/>
        <end position="123"/>
    </location>
</feature>
<dbReference type="InterPro" id="IPR003805">
    <property type="entry name" value="CobS"/>
</dbReference>
<evidence type="ECO:0000256" key="16">
    <source>
        <dbReference type="ARBA" id="ARBA00032853"/>
    </source>
</evidence>
<dbReference type="OrthoDB" id="9794223at2"/>
<feature type="transmembrane region" description="Helical" evidence="19">
    <location>
        <begin position="130"/>
        <end position="155"/>
    </location>
</feature>
<dbReference type="AlphaFoldDB" id="A0A249LE13"/>
<evidence type="ECO:0000256" key="14">
    <source>
        <dbReference type="ARBA" id="ARBA00025228"/>
    </source>
</evidence>
<dbReference type="NCBIfam" id="TIGR00317">
    <property type="entry name" value="cobS"/>
    <property type="match status" value="1"/>
</dbReference>
<evidence type="ECO:0000256" key="13">
    <source>
        <dbReference type="ARBA" id="ARBA00023136"/>
    </source>
</evidence>
<dbReference type="GO" id="GO:0008818">
    <property type="term" value="F:cobalamin 5'-phosphate synthase activity"/>
    <property type="evidence" value="ECO:0007669"/>
    <property type="project" value="UniProtKB-UniRule"/>
</dbReference>
<evidence type="ECO:0000256" key="1">
    <source>
        <dbReference type="ARBA" id="ARBA00001946"/>
    </source>
</evidence>
<evidence type="ECO:0000256" key="9">
    <source>
        <dbReference type="ARBA" id="ARBA00022679"/>
    </source>
</evidence>
<dbReference type="Proteomes" id="UP000217221">
    <property type="component" value="Chromosome"/>
</dbReference>
<dbReference type="EMBL" id="CP016782">
    <property type="protein sequence ID" value="ASY27179.1"/>
    <property type="molecule type" value="Genomic_DNA"/>
</dbReference>
<evidence type="ECO:0000256" key="7">
    <source>
        <dbReference type="ARBA" id="ARBA00022475"/>
    </source>
</evidence>
<feature type="transmembrane region" description="Helical" evidence="19">
    <location>
        <begin position="57"/>
        <end position="75"/>
    </location>
</feature>
<feature type="transmembrane region" description="Helical" evidence="19">
    <location>
        <begin position="175"/>
        <end position="208"/>
    </location>
</feature>
<evidence type="ECO:0000256" key="8">
    <source>
        <dbReference type="ARBA" id="ARBA00022573"/>
    </source>
</evidence>
<keyword evidence="11 19" id="KW-0460">Magnesium</keyword>
<comment type="subcellular location">
    <subcellularLocation>
        <location evidence="2 19">Cell membrane</location>
        <topology evidence="2 19">Multi-pass membrane protein</topology>
    </subcellularLocation>
</comment>
<dbReference type="PANTHER" id="PTHR34148">
    <property type="entry name" value="ADENOSYLCOBINAMIDE-GDP RIBAZOLETRANSFERASE"/>
    <property type="match status" value="1"/>
</dbReference>
<evidence type="ECO:0000313" key="21">
    <source>
        <dbReference type="Proteomes" id="UP000217221"/>
    </source>
</evidence>
<proteinExistence type="inferred from homology"/>
<keyword evidence="7 19" id="KW-1003">Cell membrane</keyword>
<evidence type="ECO:0000256" key="5">
    <source>
        <dbReference type="ARBA" id="ARBA00013200"/>
    </source>
</evidence>
<accession>A0A249LE13</accession>
<evidence type="ECO:0000256" key="3">
    <source>
        <dbReference type="ARBA" id="ARBA00004663"/>
    </source>
</evidence>
<comment type="pathway">
    <text evidence="3 19">Cofactor biosynthesis; adenosylcobalamin biosynthesis; adenosylcobalamin from cob(II)yrinate a,c-diamide: step 7/7.</text>
</comment>
<keyword evidence="12 19" id="KW-1133">Transmembrane helix</keyword>
<evidence type="ECO:0000313" key="20">
    <source>
        <dbReference type="EMBL" id="ASY27179.1"/>
    </source>
</evidence>
<keyword evidence="8 19" id="KW-0169">Cobalamin biosynthesis</keyword>
<evidence type="ECO:0000256" key="4">
    <source>
        <dbReference type="ARBA" id="ARBA00010561"/>
    </source>
</evidence>
<comment type="catalytic activity">
    <reaction evidence="17 19">
        <text>alpha-ribazole + adenosylcob(III)inamide-GDP = adenosylcob(III)alamin + GMP + H(+)</text>
        <dbReference type="Rhea" id="RHEA:16049"/>
        <dbReference type="ChEBI" id="CHEBI:10329"/>
        <dbReference type="ChEBI" id="CHEBI:15378"/>
        <dbReference type="ChEBI" id="CHEBI:18408"/>
        <dbReference type="ChEBI" id="CHEBI:58115"/>
        <dbReference type="ChEBI" id="CHEBI:60487"/>
        <dbReference type="EC" id="2.7.8.26"/>
    </reaction>
</comment>
<comment type="cofactor">
    <cofactor evidence="1 19">
        <name>Mg(2+)</name>
        <dbReference type="ChEBI" id="CHEBI:18420"/>
    </cofactor>
</comment>
<keyword evidence="10 19" id="KW-0812">Transmembrane</keyword>
<evidence type="ECO:0000256" key="18">
    <source>
        <dbReference type="ARBA" id="ARBA00049504"/>
    </source>
</evidence>
<dbReference type="RefSeq" id="WP_095697472.1">
    <property type="nucleotide sequence ID" value="NZ_CP016782.1"/>
</dbReference>
<dbReference type="PANTHER" id="PTHR34148:SF1">
    <property type="entry name" value="ADENOSYLCOBINAMIDE-GDP RIBAZOLETRANSFERASE"/>
    <property type="match status" value="1"/>
</dbReference>
<keyword evidence="9 19" id="KW-0808">Transferase</keyword>
<evidence type="ECO:0000256" key="17">
    <source>
        <dbReference type="ARBA" id="ARBA00048623"/>
    </source>
</evidence>
<feature type="transmembrane region" description="Helical" evidence="19">
    <location>
        <begin position="229"/>
        <end position="250"/>
    </location>
</feature>
<dbReference type="UniPathway" id="UPA00148">
    <property type="reaction ID" value="UER00238"/>
</dbReference>
<evidence type="ECO:0000256" key="10">
    <source>
        <dbReference type="ARBA" id="ARBA00022692"/>
    </source>
</evidence>
<dbReference type="HAMAP" id="MF_00719">
    <property type="entry name" value="CobS"/>
    <property type="match status" value="1"/>
</dbReference>
<comment type="function">
    <text evidence="14 19">Joins adenosylcobinamide-GDP and alpha-ribazole to generate adenosylcobalamin (Ado-cobalamin). Also synthesizes adenosylcobalamin 5'-phosphate from adenosylcobinamide-GDP and alpha-ribazole 5'-phosphate.</text>
</comment>
<evidence type="ECO:0000256" key="19">
    <source>
        <dbReference type="HAMAP-Rule" id="MF_00719"/>
    </source>
</evidence>
<reference evidence="20 21" key="1">
    <citation type="submission" date="2016-07" db="EMBL/GenBank/DDBJ databases">
        <title>High microdiversification within the ubiquitous acI lineage of Actinobacteria.</title>
        <authorList>
            <person name="Neuenschwander S.M."/>
            <person name="Salcher M."/>
            <person name="Ghai R."/>
            <person name="Pernthaler J."/>
        </authorList>
    </citation>
    <scope>NUCLEOTIDE SEQUENCE [LARGE SCALE GENOMIC DNA]</scope>
    <source>
        <strain evidence="20">MMS-VB-114</strain>
    </source>
</reference>
<evidence type="ECO:0000256" key="12">
    <source>
        <dbReference type="ARBA" id="ARBA00022989"/>
    </source>
</evidence>
<dbReference type="Pfam" id="PF02654">
    <property type="entry name" value="CobS"/>
    <property type="match status" value="1"/>
</dbReference>
<name>A0A249LE13_9ACTN</name>
<sequence>MINDIKVAFAFLTRIPIGHKPDISIQRSAVWFPFVGWVIGGVTGILFYFLSQGIPTLPAAAITILFSTLVTGGFHQDGLADTFDGLVGGWTPEDRLRILKDSRHGTYGVLSIVLQLIIQISLLSTLSPKVGLLAIITAHSLGRLVPIYFMMAPAVPSHEGMGATYSRAVRGRDVLASTVLTIVLLFGLIGSHLFIAAAIVAVVGFVFLSYVKKKIGGVLGDVLGASEQIAESFILLYFVVILTHSIWLSWLI</sequence>
<dbReference type="GO" id="GO:0051073">
    <property type="term" value="F:adenosylcobinamide-GDP ribazoletransferase activity"/>
    <property type="evidence" value="ECO:0007669"/>
    <property type="project" value="UniProtKB-UniRule"/>
</dbReference>
<dbReference type="GO" id="GO:0009236">
    <property type="term" value="P:cobalamin biosynthetic process"/>
    <property type="evidence" value="ECO:0007669"/>
    <property type="project" value="UniProtKB-UniRule"/>
</dbReference>
<evidence type="ECO:0000256" key="15">
    <source>
        <dbReference type="ARBA" id="ARBA00032605"/>
    </source>
</evidence>
<feature type="transmembrane region" description="Helical" evidence="19">
    <location>
        <begin position="30"/>
        <end position="50"/>
    </location>
</feature>
<organism evidence="20 21">
    <name type="scientific">Candidatus Planktophila limnetica</name>
    <dbReference type="NCBI Taxonomy" id="573600"/>
    <lineage>
        <taxon>Bacteria</taxon>
        <taxon>Bacillati</taxon>
        <taxon>Actinomycetota</taxon>
        <taxon>Actinomycetes</taxon>
        <taxon>Candidatus Nanopelagicales</taxon>
        <taxon>Candidatus Nanopelagicaceae</taxon>
        <taxon>Candidatus Planktophila</taxon>
    </lineage>
</organism>